<dbReference type="AlphaFoldDB" id="A0A543CBZ8"/>
<name>A0A543CBZ8_9ACTN</name>
<evidence type="ECO:0000313" key="8">
    <source>
        <dbReference type="Proteomes" id="UP000316096"/>
    </source>
</evidence>
<dbReference type="InterPro" id="IPR000086">
    <property type="entry name" value="NUDIX_hydrolase_dom"/>
</dbReference>
<evidence type="ECO:0000256" key="4">
    <source>
        <dbReference type="ARBA" id="ARBA00022842"/>
    </source>
</evidence>
<dbReference type="PRINTS" id="PR00502">
    <property type="entry name" value="NUDIXFAMILY"/>
</dbReference>
<keyword evidence="4" id="KW-0460">Magnesium</keyword>
<evidence type="ECO:0000313" key="7">
    <source>
        <dbReference type="EMBL" id="TQL94612.1"/>
    </source>
</evidence>
<dbReference type="GO" id="GO:0016787">
    <property type="term" value="F:hydrolase activity"/>
    <property type="evidence" value="ECO:0007669"/>
    <property type="project" value="UniProtKB-KW"/>
</dbReference>
<comment type="cofactor">
    <cofactor evidence="1">
        <name>Mg(2+)</name>
        <dbReference type="ChEBI" id="CHEBI:18420"/>
    </cofactor>
</comment>
<evidence type="ECO:0000256" key="2">
    <source>
        <dbReference type="ARBA" id="ARBA00005582"/>
    </source>
</evidence>
<dbReference type="PANTHER" id="PTHR43046">
    <property type="entry name" value="GDP-MANNOSE MANNOSYL HYDROLASE"/>
    <property type="match status" value="1"/>
</dbReference>
<comment type="caution">
    <text evidence="7">The sequence shown here is derived from an EMBL/GenBank/DDBJ whole genome shotgun (WGS) entry which is preliminary data.</text>
</comment>
<dbReference type="Pfam" id="PF00293">
    <property type="entry name" value="NUDIX"/>
    <property type="match status" value="1"/>
</dbReference>
<dbReference type="InterPro" id="IPR020476">
    <property type="entry name" value="Nudix_hydrolase"/>
</dbReference>
<dbReference type="EMBL" id="VFOZ01000001">
    <property type="protein sequence ID" value="TQL94612.1"/>
    <property type="molecule type" value="Genomic_DNA"/>
</dbReference>
<evidence type="ECO:0000256" key="1">
    <source>
        <dbReference type="ARBA" id="ARBA00001946"/>
    </source>
</evidence>
<dbReference type="InterPro" id="IPR020084">
    <property type="entry name" value="NUDIX_hydrolase_CS"/>
</dbReference>
<dbReference type="CDD" id="cd18876">
    <property type="entry name" value="NUDIX_Hydrolase"/>
    <property type="match status" value="1"/>
</dbReference>
<comment type="similarity">
    <text evidence="2 5">Belongs to the Nudix hydrolase family.</text>
</comment>
<evidence type="ECO:0000259" key="6">
    <source>
        <dbReference type="PROSITE" id="PS51462"/>
    </source>
</evidence>
<feature type="domain" description="Nudix hydrolase" evidence="6">
    <location>
        <begin position="36"/>
        <end position="166"/>
    </location>
</feature>
<dbReference type="Gene3D" id="3.90.79.10">
    <property type="entry name" value="Nucleoside Triphosphate Pyrophosphohydrolase"/>
    <property type="match status" value="1"/>
</dbReference>
<dbReference type="PANTHER" id="PTHR43046:SF12">
    <property type="entry name" value="GDP-MANNOSE MANNOSYL HYDROLASE"/>
    <property type="match status" value="1"/>
</dbReference>
<evidence type="ECO:0000256" key="3">
    <source>
        <dbReference type="ARBA" id="ARBA00022801"/>
    </source>
</evidence>
<evidence type="ECO:0000256" key="5">
    <source>
        <dbReference type="RuleBase" id="RU003476"/>
    </source>
</evidence>
<dbReference type="SUPFAM" id="SSF55811">
    <property type="entry name" value="Nudix"/>
    <property type="match status" value="1"/>
</dbReference>
<protein>
    <submittedName>
        <fullName evidence="7">ADP-ribose pyrophosphatase YjhB (NUDIX family)</fullName>
    </submittedName>
</protein>
<keyword evidence="3 5" id="KW-0378">Hydrolase</keyword>
<reference evidence="7 8" key="1">
    <citation type="submission" date="2019-06" db="EMBL/GenBank/DDBJ databases">
        <title>Sequencing the genomes of 1000 actinobacteria strains.</title>
        <authorList>
            <person name="Klenk H.-P."/>
        </authorList>
    </citation>
    <scope>NUCLEOTIDE SEQUENCE [LARGE SCALE GENOMIC DNA]</scope>
    <source>
        <strain evidence="7 8">DSM 102200</strain>
    </source>
</reference>
<keyword evidence="8" id="KW-1185">Reference proteome</keyword>
<dbReference type="Proteomes" id="UP000316096">
    <property type="component" value="Unassembled WGS sequence"/>
</dbReference>
<dbReference type="InterPro" id="IPR015797">
    <property type="entry name" value="NUDIX_hydrolase-like_dom_sf"/>
</dbReference>
<proteinExistence type="inferred from homology"/>
<organism evidence="7 8">
    <name type="scientific">Actinoallomurus bryophytorum</name>
    <dbReference type="NCBI Taxonomy" id="1490222"/>
    <lineage>
        <taxon>Bacteria</taxon>
        <taxon>Bacillati</taxon>
        <taxon>Actinomycetota</taxon>
        <taxon>Actinomycetes</taxon>
        <taxon>Streptosporangiales</taxon>
        <taxon>Thermomonosporaceae</taxon>
        <taxon>Actinoallomurus</taxon>
    </lineage>
</organism>
<sequence length="176" mass="19163">MRRSLLRMTDDADDLRPGAVRSTFVEPEIYYAGLAAAYVTAGALITDPAGRVLLVKPNYRDHWLLPGGAADDNEAPEAACARELEEEIGLALDVGPLLVVAWQPARAERFRPTVSFVFDAGILAGPERIRLQEDELDDHGFFAPEQAAARLGPIAARIPAALHARETRTPVYLPHA</sequence>
<dbReference type="PROSITE" id="PS00893">
    <property type="entry name" value="NUDIX_BOX"/>
    <property type="match status" value="1"/>
</dbReference>
<gene>
    <name evidence="7" type="ORF">FB559_0088</name>
</gene>
<accession>A0A543CBZ8</accession>
<dbReference type="PROSITE" id="PS51462">
    <property type="entry name" value="NUDIX"/>
    <property type="match status" value="1"/>
</dbReference>